<keyword evidence="2 5" id="KW-0812">Transmembrane</keyword>
<organism evidence="6 7">
    <name type="scientific">Maioricimonas rarisocia</name>
    <dbReference type="NCBI Taxonomy" id="2528026"/>
    <lineage>
        <taxon>Bacteria</taxon>
        <taxon>Pseudomonadati</taxon>
        <taxon>Planctomycetota</taxon>
        <taxon>Planctomycetia</taxon>
        <taxon>Planctomycetales</taxon>
        <taxon>Planctomycetaceae</taxon>
        <taxon>Maioricimonas</taxon>
    </lineage>
</organism>
<keyword evidence="4 5" id="KW-0472">Membrane</keyword>
<feature type="transmembrane region" description="Helical" evidence="5">
    <location>
        <begin position="80"/>
        <end position="98"/>
    </location>
</feature>
<reference evidence="6 7" key="1">
    <citation type="submission" date="2019-02" db="EMBL/GenBank/DDBJ databases">
        <title>Deep-cultivation of Planctomycetes and their phenomic and genomic characterization uncovers novel biology.</title>
        <authorList>
            <person name="Wiegand S."/>
            <person name="Jogler M."/>
            <person name="Boedeker C."/>
            <person name="Pinto D."/>
            <person name="Vollmers J."/>
            <person name="Rivas-Marin E."/>
            <person name="Kohn T."/>
            <person name="Peeters S.H."/>
            <person name="Heuer A."/>
            <person name="Rast P."/>
            <person name="Oberbeckmann S."/>
            <person name="Bunk B."/>
            <person name="Jeske O."/>
            <person name="Meyerdierks A."/>
            <person name="Storesund J.E."/>
            <person name="Kallscheuer N."/>
            <person name="Luecker S."/>
            <person name="Lage O.M."/>
            <person name="Pohl T."/>
            <person name="Merkel B.J."/>
            <person name="Hornburger P."/>
            <person name="Mueller R.-W."/>
            <person name="Bruemmer F."/>
            <person name="Labrenz M."/>
            <person name="Spormann A.M."/>
            <person name="Op den Camp H."/>
            <person name="Overmann J."/>
            <person name="Amann R."/>
            <person name="Jetten M.S.M."/>
            <person name="Mascher T."/>
            <person name="Medema M.H."/>
            <person name="Devos D.P."/>
            <person name="Kaster A.-K."/>
            <person name="Ovreas L."/>
            <person name="Rohde M."/>
            <person name="Galperin M.Y."/>
            <person name="Jogler C."/>
        </authorList>
    </citation>
    <scope>NUCLEOTIDE SEQUENCE [LARGE SCALE GENOMIC DNA]</scope>
    <source>
        <strain evidence="6 7">Mal4</strain>
    </source>
</reference>
<dbReference type="RefSeq" id="WP_145371889.1">
    <property type="nucleotide sequence ID" value="NZ_CP036275.1"/>
</dbReference>
<evidence type="ECO:0000256" key="2">
    <source>
        <dbReference type="ARBA" id="ARBA00022692"/>
    </source>
</evidence>
<gene>
    <name evidence="6" type="ORF">Mal4_49720</name>
</gene>
<sequence length="146" mass="15593">MVNRRHDDLSSVYVPLRLTYGLVPVVAGLDKFTNLLTDWSAYLPPLAADLLPVAPDAFMGVVGIIEVLAGLAVLTKWPRLGAYVVASWLTLIALTLIPGGHFDVAVRDLVMAVGAVCLGQLAALRGEPLWPTRHASEEMGLHASAN</sequence>
<name>A0A517ZDR8_9PLAN</name>
<evidence type="ECO:0000256" key="3">
    <source>
        <dbReference type="ARBA" id="ARBA00022989"/>
    </source>
</evidence>
<evidence type="ECO:0008006" key="8">
    <source>
        <dbReference type="Google" id="ProtNLM"/>
    </source>
</evidence>
<evidence type="ECO:0000256" key="5">
    <source>
        <dbReference type="SAM" id="Phobius"/>
    </source>
</evidence>
<feature type="transmembrane region" description="Helical" evidence="5">
    <location>
        <begin position="12"/>
        <end position="30"/>
    </location>
</feature>
<dbReference type="Pfam" id="PF07681">
    <property type="entry name" value="DoxX"/>
    <property type="match status" value="1"/>
</dbReference>
<evidence type="ECO:0000256" key="1">
    <source>
        <dbReference type="ARBA" id="ARBA00004141"/>
    </source>
</evidence>
<protein>
    <recommendedName>
        <fullName evidence="8">DoxX</fullName>
    </recommendedName>
</protein>
<evidence type="ECO:0000313" key="6">
    <source>
        <dbReference type="EMBL" id="QDU40614.1"/>
    </source>
</evidence>
<evidence type="ECO:0000313" key="7">
    <source>
        <dbReference type="Proteomes" id="UP000320496"/>
    </source>
</evidence>
<dbReference type="KEGG" id="mri:Mal4_49720"/>
<dbReference type="OrthoDB" id="119681at2"/>
<keyword evidence="7" id="KW-1185">Reference proteome</keyword>
<dbReference type="EMBL" id="CP036275">
    <property type="protein sequence ID" value="QDU40614.1"/>
    <property type="molecule type" value="Genomic_DNA"/>
</dbReference>
<accession>A0A517ZDR8</accession>
<feature type="transmembrane region" description="Helical" evidence="5">
    <location>
        <begin position="50"/>
        <end position="73"/>
    </location>
</feature>
<proteinExistence type="predicted"/>
<dbReference type="AlphaFoldDB" id="A0A517ZDR8"/>
<dbReference type="Proteomes" id="UP000320496">
    <property type="component" value="Chromosome"/>
</dbReference>
<evidence type="ECO:0000256" key="4">
    <source>
        <dbReference type="ARBA" id="ARBA00023136"/>
    </source>
</evidence>
<comment type="subcellular location">
    <subcellularLocation>
        <location evidence="1">Membrane</location>
        <topology evidence="1">Multi-pass membrane protein</topology>
    </subcellularLocation>
</comment>
<dbReference type="InterPro" id="IPR032808">
    <property type="entry name" value="DoxX"/>
</dbReference>
<keyword evidence="3 5" id="KW-1133">Transmembrane helix</keyword>